<reference evidence="1 2" key="1">
    <citation type="submission" date="2015-09" db="EMBL/GenBank/DDBJ databases">
        <title>Genome announcement of multiple Pseudomonas syringae strains.</title>
        <authorList>
            <person name="Thakur S."/>
            <person name="Wang P.W."/>
            <person name="Gong Y."/>
            <person name="Weir B.S."/>
            <person name="Guttman D.S."/>
        </authorList>
    </citation>
    <scope>NUCLEOTIDE SEQUENCE [LARGE SCALE GENOMIC DNA]</scope>
    <source>
        <strain evidence="1 2">ICMP3882</strain>
    </source>
</reference>
<dbReference type="InterPro" id="IPR010261">
    <property type="entry name" value="Tir_chaperone"/>
</dbReference>
<protein>
    <submittedName>
        <fullName evidence="1">GNAT family acetyltransferase</fullName>
    </submittedName>
</protein>
<sequence>MANSQRDMQRFIARLSATLGTPLTLQNGVCALYDGQQRQAAVIEVAAHSDHVVIHSRLGQLRKSPENLQRLLATNFDTAKLRGCWLALDQQDVRLCTQRELAGLNEGTFCDLVNGFIAQTQQTRTAVVSLLN</sequence>
<proteinExistence type="predicted"/>
<keyword evidence="1" id="KW-0808">Transferase</keyword>
<comment type="caution">
    <text evidence="1">The sequence shown here is derived from an EMBL/GenBank/DDBJ whole genome shotgun (WGS) entry which is preliminary data.</text>
</comment>
<dbReference type="Pfam" id="PF05932">
    <property type="entry name" value="CesT"/>
    <property type="match status" value="1"/>
</dbReference>
<dbReference type="GO" id="GO:0030254">
    <property type="term" value="P:protein secretion by the type III secretion system"/>
    <property type="evidence" value="ECO:0007669"/>
    <property type="project" value="InterPro"/>
</dbReference>
<dbReference type="RefSeq" id="WP_004884759.1">
    <property type="nucleotide sequence ID" value="NZ_LJRF01000214.1"/>
</dbReference>
<dbReference type="AlphaFoldDB" id="A0A0P9Z8I5"/>
<dbReference type="PATRIC" id="fig|55398.3.peg.2704"/>
<dbReference type="SUPFAM" id="SSF69635">
    <property type="entry name" value="Type III secretory system chaperone-like"/>
    <property type="match status" value="1"/>
</dbReference>
<name>A0A0P9Z8I5_PSESI</name>
<dbReference type="Proteomes" id="UP000050554">
    <property type="component" value="Unassembled WGS sequence"/>
</dbReference>
<gene>
    <name evidence="1" type="ORF">ALO47_200027</name>
</gene>
<evidence type="ECO:0000313" key="2">
    <source>
        <dbReference type="Proteomes" id="UP000050554"/>
    </source>
</evidence>
<evidence type="ECO:0000313" key="1">
    <source>
        <dbReference type="EMBL" id="KPY42335.1"/>
    </source>
</evidence>
<dbReference type="Gene3D" id="3.30.1460.10">
    <property type="match status" value="1"/>
</dbReference>
<dbReference type="GO" id="GO:0016740">
    <property type="term" value="F:transferase activity"/>
    <property type="evidence" value="ECO:0007669"/>
    <property type="project" value="UniProtKB-KW"/>
</dbReference>
<accession>A0A0P9Z8I5</accession>
<dbReference type="CDD" id="cd17024">
    <property type="entry name" value="T3SC_IA_DspF-like"/>
    <property type="match status" value="1"/>
</dbReference>
<dbReference type="EMBL" id="LJRF01000214">
    <property type="protein sequence ID" value="KPY42335.1"/>
    <property type="molecule type" value="Genomic_DNA"/>
</dbReference>
<organism evidence="1 2">
    <name type="scientific">Pseudomonas syringae pv. ribicola</name>
    <dbReference type="NCBI Taxonomy" id="55398"/>
    <lineage>
        <taxon>Bacteria</taxon>
        <taxon>Pseudomonadati</taxon>
        <taxon>Pseudomonadota</taxon>
        <taxon>Gammaproteobacteria</taxon>
        <taxon>Pseudomonadales</taxon>
        <taxon>Pseudomonadaceae</taxon>
        <taxon>Pseudomonas</taxon>
    </lineage>
</organism>